<evidence type="ECO:0000256" key="3">
    <source>
        <dbReference type="ARBA" id="ARBA00022475"/>
    </source>
</evidence>
<keyword evidence="4 7" id="KW-0812">Transmembrane</keyword>
<evidence type="ECO:0000256" key="1">
    <source>
        <dbReference type="ARBA" id="ARBA00004651"/>
    </source>
</evidence>
<dbReference type="EMBL" id="JBCITK010000001">
    <property type="protein sequence ID" value="MEN0645239.1"/>
    <property type="molecule type" value="Genomic_DNA"/>
</dbReference>
<dbReference type="PANTHER" id="PTHR32322">
    <property type="entry name" value="INNER MEMBRANE TRANSPORTER"/>
    <property type="match status" value="1"/>
</dbReference>
<feature type="transmembrane region" description="Helical" evidence="7">
    <location>
        <begin position="12"/>
        <end position="32"/>
    </location>
</feature>
<dbReference type="InterPro" id="IPR050638">
    <property type="entry name" value="AA-Vitamin_Transporters"/>
</dbReference>
<dbReference type="InterPro" id="IPR037185">
    <property type="entry name" value="EmrE-like"/>
</dbReference>
<evidence type="ECO:0000256" key="5">
    <source>
        <dbReference type="ARBA" id="ARBA00022989"/>
    </source>
</evidence>
<dbReference type="PANTHER" id="PTHR32322:SF18">
    <property type="entry name" value="S-ADENOSYLMETHIONINE_S-ADENOSYLHOMOCYSTEINE TRANSPORTER"/>
    <property type="match status" value="1"/>
</dbReference>
<keyword evidence="5 7" id="KW-1133">Transmembrane helix</keyword>
<sequence length="299" mass="32736">MSLSTPSSVASLYALLSISFWGVSFVSTKAVLHTLDPLTLLVLRFGIGALFLFFLILAQGISLRIHLKYVPHLIILGVLGVFIHQLLQASALLTIDASAAGWMISFAPIFTMFLSILFLQERLSMFKMGGVVLAVIGVLLVTSARTGHSLSFSLQIGYFLMLASTFNWAVYSILLKKLAIPHPSLVITFYMCTIGFVLTLPFLFQTKGWQALPLLSGSEWLHLAFLGVFVSGVSYWFWAKSLEVMEASKVSAFLYLEPLTTLIAAVLLLHEEILLISVLGGVIVILGVIIANRPVLSNK</sequence>
<dbReference type="InterPro" id="IPR000620">
    <property type="entry name" value="EamA_dom"/>
</dbReference>
<feature type="transmembrane region" description="Helical" evidence="7">
    <location>
        <begin position="186"/>
        <end position="204"/>
    </location>
</feature>
<dbReference type="Proteomes" id="UP001418796">
    <property type="component" value="Unassembled WGS sequence"/>
</dbReference>
<evidence type="ECO:0000313" key="9">
    <source>
        <dbReference type="EMBL" id="MEN0645239.1"/>
    </source>
</evidence>
<feature type="domain" description="EamA" evidence="8">
    <location>
        <begin position="11"/>
        <end position="142"/>
    </location>
</feature>
<organism evidence="9 10">
    <name type="scientific">Alkalicoccobacillus gibsonii</name>
    <dbReference type="NCBI Taxonomy" id="79881"/>
    <lineage>
        <taxon>Bacteria</taxon>
        <taxon>Bacillati</taxon>
        <taxon>Bacillota</taxon>
        <taxon>Bacilli</taxon>
        <taxon>Bacillales</taxon>
        <taxon>Bacillaceae</taxon>
        <taxon>Alkalicoccobacillus</taxon>
    </lineage>
</organism>
<evidence type="ECO:0000259" key="8">
    <source>
        <dbReference type="Pfam" id="PF00892"/>
    </source>
</evidence>
<evidence type="ECO:0000256" key="6">
    <source>
        <dbReference type="ARBA" id="ARBA00023136"/>
    </source>
</evidence>
<comment type="similarity">
    <text evidence="2">Belongs to the EamA transporter family.</text>
</comment>
<feature type="transmembrane region" description="Helical" evidence="7">
    <location>
        <begin position="220"/>
        <end position="238"/>
    </location>
</feature>
<protein>
    <submittedName>
        <fullName evidence="9">DMT family transporter</fullName>
    </submittedName>
</protein>
<dbReference type="SUPFAM" id="SSF103481">
    <property type="entry name" value="Multidrug resistance efflux transporter EmrE"/>
    <property type="match status" value="2"/>
</dbReference>
<reference evidence="9 10" key="1">
    <citation type="submission" date="2024-03" db="EMBL/GenBank/DDBJ databases">
        <title>Bacilli Hybrid Assemblies.</title>
        <authorList>
            <person name="Kovac J."/>
        </authorList>
    </citation>
    <scope>NUCLEOTIDE SEQUENCE [LARGE SCALE GENOMIC DNA]</scope>
    <source>
        <strain evidence="9 10">FSL R7-0666</strain>
    </source>
</reference>
<feature type="domain" description="EamA" evidence="8">
    <location>
        <begin position="156"/>
        <end position="292"/>
    </location>
</feature>
<dbReference type="RefSeq" id="WP_343131826.1">
    <property type="nucleotide sequence ID" value="NZ_JBCITK010000001.1"/>
</dbReference>
<name>A0ABU9VMU8_9BACI</name>
<keyword evidence="10" id="KW-1185">Reference proteome</keyword>
<keyword evidence="6 7" id="KW-0472">Membrane</keyword>
<feature type="transmembrane region" description="Helical" evidence="7">
    <location>
        <begin position="99"/>
        <end position="119"/>
    </location>
</feature>
<comment type="subcellular location">
    <subcellularLocation>
        <location evidence="1">Cell membrane</location>
        <topology evidence="1">Multi-pass membrane protein</topology>
    </subcellularLocation>
</comment>
<dbReference type="Pfam" id="PF00892">
    <property type="entry name" value="EamA"/>
    <property type="match status" value="2"/>
</dbReference>
<feature type="transmembrane region" description="Helical" evidence="7">
    <location>
        <begin position="69"/>
        <end position="87"/>
    </location>
</feature>
<accession>A0ABU9VMU8</accession>
<evidence type="ECO:0000256" key="2">
    <source>
        <dbReference type="ARBA" id="ARBA00007362"/>
    </source>
</evidence>
<evidence type="ECO:0000256" key="4">
    <source>
        <dbReference type="ARBA" id="ARBA00022692"/>
    </source>
</evidence>
<feature type="transmembrane region" description="Helical" evidence="7">
    <location>
        <begin position="38"/>
        <end position="57"/>
    </location>
</feature>
<feature type="transmembrane region" description="Helical" evidence="7">
    <location>
        <begin position="126"/>
        <end position="144"/>
    </location>
</feature>
<dbReference type="Gene3D" id="1.10.3730.20">
    <property type="match status" value="2"/>
</dbReference>
<comment type="caution">
    <text evidence="9">The sequence shown here is derived from an EMBL/GenBank/DDBJ whole genome shotgun (WGS) entry which is preliminary data.</text>
</comment>
<evidence type="ECO:0000313" key="10">
    <source>
        <dbReference type="Proteomes" id="UP001418796"/>
    </source>
</evidence>
<keyword evidence="3" id="KW-1003">Cell membrane</keyword>
<feature type="transmembrane region" description="Helical" evidence="7">
    <location>
        <begin position="250"/>
        <end position="267"/>
    </location>
</feature>
<proteinExistence type="inferred from homology"/>
<feature type="transmembrane region" description="Helical" evidence="7">
    <location>
        <begin position="273"/>
        <end position="291"/>
    </location>
</feature>
<gene>
    <name evidence="9" type="ORF">MKY91_18920</name>
</gene>
<feature type="transmembrane region" description="Helical" evidence="7">
    <location>
        <begin position="156"/>
        <end position="174"/>
    </location>
</feature>
<evidence type="ECO:0000256" key="7">
    <source>
        <dbReference type="SAM" id="Phobius"/>
    </source>
</evidence>